<keyword evidence="2" id="KW-0863">Zinc-finger</keyword>
<name>A0A336LWI0_CULSO</name>
<dbReference type="Gene3D" id="1.10.340.70">
    <property type="match status" value="1"/>
</dbReference>
<organism evidence="6">
    <name type="scientific">Culicoides sonorensis</name>
    <name type="common">Biting midge</name>
    <dbReference type="NCBI Taxonomy" id="179676"/>
    <lineage>
        <taxon>Eukaryota</taxon>
        <taxon>Metazoa</taxon>
        <taxon>Ecdysozoa</taxon>
        <taxon>Arthropoda</taxon>
        <taxon>Hexapoda</taxon>
        <taxon>Insecta</taxon>
        <taxon>Pterygota</taxon>
        <taxon>Neoptera</taxon>
        <taxon>Endopterygota</taxon>
        <taxon>Diptera</taxon>
        <taxon>Nematocera</taxon>
        <taxon>Chironomoidea</taxon>
        <taxon>Ceratopogonidae</taxon>
        <taxon>Ceratopogoninae</taxon>
        <taxon>Culicoides</taxon>
        <taxon>Monoculicoides</taxon>
    </lineage>
</organism>
<dbReference type="InterPro" id="IPR012337">
    <property type="entry name" value="RNaseH-like_sf"/>
</dbReference>
<dbReference type="InterPro" id="IPR019786">
    <property type="entry name" value="Zinc_finger_PHD-type_CS"/>
</dbReference>
<dbReference type="PROSITE" id="PS50994">
    <property type="entry name" value="INTEGRASE"/>
    <property type="match status" value="1"/>
</dbReference>
<dbReference type="Pfam" id="PF17921">
    <property type="entry name" value="Integrase_H2C2"/>
    <property type="match status" value="1"/>
</dbReference>
<evidence type="ECO:0000256" key="3">
    <source>
        <dbReference type="ARBA" id="ARBA00022833"/>
    </source>
</evidence>
<evidence type="ECO:0000256" key="1">
    <source>
        <dbReference type="ARBA" id="ARBA00022723"/>
    </source>
</evidence>
<sequence>MTTRTPLKSPKSLKYVSQCPKCIQEDEIFMVECRICLRKFHLSCVNLSSEEERTLKFDCDWCKNELEASNRTMVTRKFTKIQQVNLPVVPKVDAEPQKPPSIKSKSSNKSNIKRKLQVLQEEKKLLDELEKLTLDENESDNDEDLKSYQGSYQAVEQKKVFESKNHQIQEDTSVPLPNQEFPILNTYHLAARQSLSKDLPLFHGYTDEWPIFISSFKRTTEICGFTDDENIIRLEKALKGEARDKVASQLTLPSCVSNILKTLEMIYGRPEHILKSQIKHAQNLPNVRMNEMKTLVNLSVAVDNICATMTASNLTNYYNNPFLVDELIEKLPPDYKISWSKFTSRIPTANMIALQEFLHEEAVHACKTTDLSAEKLTDDHRKFKGRMNVHIEDKNKECIQCNGNCDSLVNCVEFLSLPVSLKWETVKKFKLCRCCLKQHFMRFPFKCREAKTCGLNSCYAKHHRLLHRDAMRANEDHPQEVTPNVPQNNEIPTTQFCGSHLLQLENIHFRYLPVTLTNEKESISIQTFAFLDEGSSGTYMENNLARKLKLTGPRKSLYLKWTNEQFRVESNSMTVNCKISGDFKNATHLNLNNVQTVERLGLPSQNLDYDALKQDFPYLHGLPIMSYSNATPEILIGINNWRCGVPLKVKEGGISQPIATKCRLGWTEKFTCKEISIDESLVFFHENSIPVLEFERFSKYKKLLRSVAYVYRFMENLKCKVMKGEREFGPLSSQELRKAEAAIVRQTQMLIFKKEIHALKNSVPVDSRSVLAQLNPYLDDNNLIRSKSRYHYSKHINDDARNLIVLPRDHSVTNLIISDYHEKYLHQNKETVINQVRQKYHVPKLRQVLNKIIFKCQFCKNQRARPTPPMMSSLPYARIAAFEPAFKYTGVDYFGPISVTVRRNSEKRWGCLFTCLTTRAIHIEVAHKLDTDAFILCFRNFMNRRGPVSDIYCDNGKNFVGAEKVLKEALKQINFEHIANHFTSTNLEWHFNPPISPHMGGAWERLVKSVKKTLYAIQPFHTFSDPLLNSYLIEVEDIINSRPLTYLPLDSEESEALTPNHFIKGQSNVPPLGIKNYDVKFMKQNWQNSQLLKQRFWERWLKEYLPTLNRRSKWCTPTSPLKVGDIVIVIDPNSTRNVWLKGRIVKTYMGKDDQVRSADVQTKQGIFTRPVMNLAKLDIIKPQEERM</sequence>
<feature type="compositionally biased region" description="Low complexity" evidence="4">
    <location>
        <begin position="100"/>
        <end position="110"/>
    </location>
</feature>
<accession>A0A336LWI0</accession>
<dbReference type="InterPro" id="IPR040676">
    <property type="entry name" value="DUF5641"/>
</dbReference>
<dbReference type="GO" id="GO:0003676">
    <property type="term" value="F:nucleic acid binding"/>
    <property type="evidence" value="ECO:0007669"/>
    <property type="project" value="InterPro"/>
</dbReference>
<dbReference type="InterPro" id="IPR001584">
    <property type="entry name" value="Integrase_cat-core"/>
</dbReference>
<evidence type="ECO:0000259" key="5">
    <source>
        <dbReference type="PROSITE" id="PS50994"/>
    </source>
</evidence>
<dbReference type="PANTHER" id="PTHR47331">
    <property type="entry name" value="PHD-TYPE DOMAIN-CONTAINING PROTEIN"/>
    <property type="match status" value="1"/>
</dbReference>
<dbReference type="OMA" id="RISEGHI"/>
<dbReference type="Pfam" id="PF03564">
    <property type="entry name" value="DUF1759"/>
    <property type="match status" value="1"/>
</dbReference>
<dbReference type="EMBL" id="UFQT01000137">
    <property type="protein sequence ID" value="SSX20677.1"/>
    <property type="molecule type" value="Genomic_DNA"/>
</dbReference>
<dbReference type="GO" id="GO:0008270">
    <property type="term" value="F:zinc ion binding"/>
    <property type="evidence" value="ECO:0007669"/>
    <property type="project" value="UniProtKB-KW"/>
</dbReference>
<dbReference type="PANTHER" id="PTHR47331:SF1">
    <property type="entry name" value="GAG-LIKE PROTEIN"/>
    <property type="match status" value="1"/>
</dbReference>
<dbReference type="Pfam" id="PF18701">
    <property type="entry name" value="DUF5641"/>
    <property type="match status" value="1"/>
</dbReference>
<gene>
    <name evidence="6" type="primary">CSON002273</name>
</gene>
<proteinExistence type="predicted"/>
<protein>
    <submittedName>
        <fullName evidence="6">CSON002273 protein</fullName>
    </submittedName>
</protein>
<dbReference type="InterPro" id="IPR005312">
    <property type="entry name" value="DUF1759"/>
</dbReference>
<dbReference type="GO" id="GO:0015074">
    <property type="term" value="P:DNA integration"/>
    <property type="evidence" value="ECO:0007669"/>
    <property type="project" value="InterPro"/>
</dbReference>
<reference evidence="6" key="1">
    <citation type="submission" date="2018-07" db="EMBL/GenBank/DDBJ databases">
        <authorList>
            <person name="Quirk P.G."/>
            <person name="Krulwich T.A."/>
        </authorList>
    </citation>
    <scope>NUCLEOTIDE SEQUENCE</scope>
</reference>
<dbReference type="Gene3D" id="3.30.40.10">
    <property type="entry name" value="Zinc/RING finger domain, C3HC4 (zinc finger)"/>
    <property type="match status" value="1"/>
</dbReference>
<dbReference type="InterPro" id="IPR013083">
    <property type="entry name" value="Znf_RING/FYVE/PHD"/>
</dbReference>
<evidence type="ECO:0000256" key="2">
    <source>
        <dbReference type="ARBA" id="ARBA00022771"/>
    </source>
</evidence>
<feature type="region of interest" description="Disordered" evidence="4">
    <location>
        <begin position="90"/>
        <end position="113"/>
    </location>
</feature>
<feature type="domain" description="Integrase catalytic" evidence="5">
    <location>
        <begin position="880"/>
        <end position="1067"/>
    </location>
</feature>
<dbReference type="Gene3D" id="3.30.420.10">
    <property type="entry name" value="Ribonuclease H-like superfamily/Ribonuclease H"/>
    <property type="match status" value="1"/>
</dbReference>
<dbReference type="InterPro" id="IPR041588">
    <property type="entry name" value="Integrase_H2C2"/>
</dbReference>
<evidence type="ECO:0000256" key="4">
    <source>
        <dbReference type="SAM" id="MobiDB-lite"/>
    </source>
</evidence>
<dbReference type="InterPro" id="IPR036397">
    <property type="entry name" value="RNaseH_sf"/>
</dbReference>
<dbReference type="VEuPathDB" id="VectorBase:CSON002273"/>
<keyword evidence="3" id="KW-0862">Zinc</keyword>
<dbReference type="SUPFAM" id="SSF53098">
    <property type="entry name" value="Ribonuclease H-like"/>
    <property type="match status" value="1"/>
</dbReference>
<dbReference type="PROSITE" id="PS01359">
    <property type="entry name" value="ZF_PHD_1"/>
    <property type="match status" value="1"/>
</dbReference>
<dbReference type="AlphaFoldDB" id="A0A336LWI0"/>
<evidence type="ECO:0000313" key="6">
    <source>
        <dbReference type="EMBL" id="SSX20677.1"/>
    </source>
</evidence>
<keyword evidence="1" id="KW-0479">Metal-binding</keyword>
<dbReference type="SUPFAM" id="SSF57903">
    <property type="entry name" value="FYVE/PHD zinc finger"/>
    <property type="match status" value="1"/>
</dbReference>
<dbReference type="InterPro" id="IPR011011">
    <property type="entry name" value="Znf_FYVE_PHD"/>
</dbReference>